<dbReference type="STRING" id="1579316.RC74_17915"/>
<dbReference type="RefSeq" id="WP_039000767.1">
    <property type="nucleotide sequence ID" value="NZ_CP014327.1"/>
</dbReference>
<dbReference type="EMBL" id="CP014327">
    <property type="protein sequence ID" value="AML52883.1"/>
    <property type="molecule type" value="Genomic_DNA"/>
</dbReference>
<dbReference type="InterPro" id="IPR015421">
    <property type="entry name" value="PyrdxlP-dep_Trfase_major"/>
</dbReference>
<dbReference type="GO" id="GO:0006520">
    <property type="term" value="P:amino acid metabolic process"/>
    <property type="evidence" value="ECO:0007669"/>
    <property type="project" value="InterPro"/>
</dbReference>
<evidence type="ECO:0000256" key="1">
    <source>
        <dbReference type="ARBA" id="ARBA00001933"/>
    </source>
</evidence>
<dbReference type="GO" id="GO:0016831">
    <property type="term" value="F:carboxy-lyase activity"/>
    <property type="evidence" value="ECO:0007669"/>
    <property type="project" value="UniProtKB-KW"/>
</dbReference>
<keyword evidence="3" id="KW-0210">Decarboxylase</keyword>
<feature type="modified residue" description="N6-(pyridoxal phosphate)lysine" evidence="6">
    <location>
        <position position="304"/>
    </location>
</feature>
<accession>A0A126V3L9</accession>
<evidence type="ECO:0000313" key="8">
    <source>
        <dbReference type="EMBL" id="AML52883.1"/>
    </source>
</evidence>
<dbReference type="Proteomes" id="UP000070371">
    <property type="component" value="Chromosome"/>
</dbReference>
<protein>
    <submittedName>
        <fullName evidence="8">Amino acid decarboxylase</fullName>
    </submittedName>
</protein>
<dbReference type="InterPro" id="IPR015422">
    <property type="entry name" value="PyrdxlP-dep_Trfase_small"/>
</dbReference>
<keyword evidence="9" id="KW-1185">Reference proteome</keyword>
<evidence type="ECO:0000256" key="3">
    <source>
        <dbReference type="ARBA" id="ARBA00022793"/>
    </source>
</evidence>
<dbReference type="SUPFAM" id="SSF53383">
    <property type="entry name" value="PLP-dependent transferases"/>
    <property type="match status" value="1"/>
</dbReference>
<dbReference type="PANTHER" id="PTHR11999">
    <property type="entry name" value="GROUP II PYRIDOXAL-5-PHOSPHATE DECARBOXYLASE"/>
    <property type="match status" value="1"/>
</dbReference>
<dbReference type="Gene3D" id="1.20.1340.10">
    <property type="entry name" value="dopa decarboxylase, N-terminal domain"/>
    <property type="match status" value="1"/>
</dbReference>
<keyword evidence="4 6" id="KW-0663">Pyridoxal phosphate</keyword>
<dbReference type="InterPro" id="IPR010977">
    <property type="entry name" value="Aromatic_deC"/>
</dbReference>
<sequence length="487" mass="53191">MTTDTPEESLDPANWADMHKTASRMIDDAVAHVEGVRERPVWQQMPQSVREGFLTPAPMKSTPLDAVYDEVLSTVFPYAMGNIHPRFWGWYMGSSNFTGALADFLAAIEGSNLGGGDTAAAQVDRQVVNWLKELMDFPASASGTLTSGGSMANMVCLTVARNKMAGVDVREEGITALPKPLRFYTSDQVHSASQKALEALGLGRRALRVIPSDANFRMSIPALEQAIQEDRAAGCEPACVIATAGTTNTGAIDDMQAIAALCKRQGIWFHVDGCIGALIKIAPVNRTMVEGIEDADSLALDPHKWLHTPFEAGCALVKDAQLHFDTFELHGEYLEEKPRGIASGGFLADYCFELSRGFKALKIWMSLKEHGVEKFGCLIDQNIAQAAYLTDLIHTDPHLELMAPTSINIVCFRYRNAEAPDEDLKALNTEIMLRLQESGLAVPSDTTVGGRHCLRVAINNHRTKRQDLDLLVREVVKLGQELEAAAP</sequence>
<proteinExistence type="inferred from homology"/>
<organism evidence="8 9">
    <name type="scientific">Falsihalocynthiibacter arcticus</name>
    <dbReference type="NCBI Taxonomy" id="1579316"/>
    <lineage>
        <taxon>Bacteria</taxon>
        <taxon>Pseudomonadati</taxon>
        <taxon>Pseudomonadota</taxon>
        <taxon>Alphaproteobacteria</taxon>
        <taxon>Rhodobacterales</taxon>
        <taxon>Roseobacteraceae</taxon>
        <taxon>Falsihalocynthiibacter</taxon>
    </lineage>
</organism>
<evidence type="ECO:0000256" key="4">
    <source>
        <dbReference type="ARBA" id="ARBA00022898"/>
    </source>
</evidence>
<reference evidence="8 9" key="1">
    <citation type="submission" date="2016-02" db="EMBL/GenBank/DDBJ databases">
        <title>Complete genome sequence of Halocynthiibacter arcticus PAMC 20958t from arctic marine sediment.</title>
        <authorList>
            <person name="Lee Y.M."/>
            <person name="Baek K."/>
            <person name="Lee H.K."/>
            <person name="Shin S.C."/>
        </authorList>
    </citation>
    <scope>NUCLEOTIDE SEQUENCE [LARGE SCALE GENOMIC DNA]</scope>
    <source>
        <strain evidence="8">PAMC 20958</strain>
    </source>
</reference>
<gene>
    <name evidence="8" type="ORF">RC74_17915</name>
</gene>
<dbReference type="GO" id="GO:0030170">
    <property type="term" value="F:pyridoxal phosphate binding"/>
    <property type="evidence" value="ECO:0007669"/>
    <property type="project" value="InterPro"/>
</dbReference>
<dbReference type="Pfam" id="PF00282">
    <property type="entry name" value="Pyridoxal_deC"/>
    <property type="match status" value="1"/>
</dbReference>
<keyword evidence="5 7" id="KW-0456">Lyase</keyword>
<dbReference type="PANTHER" id="PTHR11999:SF70">
    <property type="entry name" value="MIP05841P"/>
    <property type="match status" value="1"/>
</dbReference>
<dbReference type="AlphaFoldDB" id="A0A126V3L9"/>
<comment type="cofactor">
    <cofactor evidence="1 6 7">
        <name>pyridoxal 5'-phosphate</name>
        <dbReference type="ChEBI" id="CHEBI:597326"/>
    </cofactor>
</comment>
<evidence type="ECO:0000313" key="9">
    <source>
        <dbReference type="Proteomes" id="UP000070371"/>
    </source>
</evidence>
<dbReference type="GO" id="GO:0019752">
    <property type="term" value="P:carboxylic acid metabolic process"/>
    <property type="evidence" value="ECO:0007669"/>
    <property type="project" value="InterPro"/>
</dbReference>
<dbReference type="PRINTS" id="PR00800">
    <property type="entry name" value="YHDCRBOXLASE"/>
</dbReference>
<dbReference type="Gene3D" id="3.40.640.10">
    <property type="entry name" value="Type I PLP-dependent aspartate aminotransferase-like (Major domain)"/>
    <property type="match status" value="1"/>
</dbReference>
<comment type="similarity">
    <text evidence="2 7">Belongs to the group II decarboxylase family.</text>
</comment>
<dbReference type="InterPro" id="IPR015424">
    <property type="entry name" value="PyrdxlP-dep_Trfase"/>
</dbReference>
<dbReference type="OrthoDB" id="9803665at2"/>
<evidence type="ECO:0000256" key="7">
    <source>
        <dbReference type="RuleBase" id="RU000382"/>
    </source>
</evidence>
<evidence type="ECO:0000256" key="6">
    <source>
        <dbReference type="PIRSR" id="PIRSR602129-50"/>
    </source>
</evidence>
<dbReference type="Gene3D" id="3.90.1150.10">
    <property type="entry name" value="Aspartate Aminotransferase, domain 1"/>
    <property type="match status" value="1"/>
</dbReference>
<evidence type="ECO:0000256" key="2">
    <source>
        <dbReference type="ARBA" id="ARBA00009533"/>
    </source>
</evidence>
<name>A0A126V3L9_9RHOB</name>
<dbReference type="KEGG" id="hat:RC74_17915"/>
<dbReference type="InterPro" id="IPR002129">
    <property type="entry name" value="PyrdxlP-dep_de-COase"/>
</dbReference>
<evidence type="ECO:0000256" key="5">
    <source>
        <dbReference type="ARBA" id="ARBA00023239"/>
    </source>
</evidence>